<dbReference type="InterPro" id="IPR008457">
    <property type="entry name" value="Cu-R_CopD_dom"/>
</dbReference>
<feature type="transmembrane region" description="Helical" evidence="1">
    <location>
        <begin position="6"/>
        <end position="28"/>
    </location>
</feature>
<reference evidence="4" key="1">
    <citation type="submission" date="2006-08" db="EMBL/GenBank/DDBJ databases">
        <title>Complete sequence of Alkalilimnicola ehrilichei MLHE-1.</title>
        <authorList>
            <person name="Copeland A."/>
            <person name="Lucas S."/>
            <person name="Lapidus A."/>
            <person name="Barry K."/>
            <person name="Detter J.C."/>
            <person name="Glavina del Rio T."/>
            <person name="Hammon N."/>
            <person name="Israni S."/>
            <person name="Dalin E."/>
            <person name="Tice H."/>
            <person name="Pitluck S."/>
            <person name="Sims D."/>
            <person name="Brettin T."/>
            <person name="Bruce D."/>
            <person name="Han C."/>
            <person name="Tapia R."/>
            <person name="Gilna P."/>
            <person name="Schmutz J."/>
            <person name="Larimer F."/>
            <person name="Land M."/>
            <person name="Hauser L."/>
            <person name="Kyrpides N."/>
            <person name="Mikhailova N."/>
            <person name="Oremland R.S."/>
            <person name="Hoeft S.E."/>
            <person name="Switzer-Blum J."/>
            <person name="Kulp T."/>
            <person name="King G."/>
            <person name="Tabita R."/>
            <person name="Witte B."/>
            <person name="Santini J.M."/>
            <person name="Basu P."/>
            <person name="Hollibaugh J.T."/>
            <person name="Xie G."/>
            <person name="Stolz J.F."/>
            <person name="Richardson P."/>
        </authorList>
    </citation>
    <scope>NUCLEOTIDE SEQUENCE [LARGE SCALE GENOMIC DNA]</scope>
    <source>
        <strain evidence="4">ATCC BAA-1101 / DSM 17681 / MLHE-1</strain>
    </source>
</reference>
<sequence>MSILLTVHMLATVIWVGGMFFSWMILRPASAVLEGPDRLALWSDVLSRFFKWVWVVVIAITVSGYWLVYGYYGGMENVRLYVHLMSATAWLMIAVFLFAYFLPYRRFQVAVAEGDSAMACRHMTGIRRLVLTNLVLGLFTTVTATAGPFLPY</sequence>
<protein>
    <recommendedName>
        <fullName evidence="2">Copper resistance protein D domain-containing protein</fullName>
    </recommendedName>
</protein>
<feature type="transmembrane region" description="Helical" evidence="1">
    <location>
        <begin position="129"/>
        <end position="150"/>
    </location>
</feature>
<keyword evidence="1" id="KW-0812">Transmembrane</keyword>
<name>Q0AA20_ALKEH</name>
<dbReference type="AlphaFoldDB" id="Q0AA20"/>
<dbReference type="RefSeq" id="WP_011628712.1">
    <property type="nucleotide sequence ID" value="NC_008340.1"/>
</dbReference>
<feature type="transmembrane region" description="Helical" evidence="1">
    <location>
        <begin position="49"/>
        <end position="68"/>
    </location>
</feature>
<keyword evidence="1" id="KW-1133">Transmembrane helix</keyword>
<organism evidence="3 4">
    <name type="scientific">Alkalilimnicola ehrlichii (strain ATCC BAA-1101 / DSM 17681 / MLHE-1)</name>
    <dbReference type="NCBI Taxonomy" id="187272"/>
    <lineage>
        <taxon>Bacteria</taxon>
        <taxon>Pseudomonadati</taxon>
        <taxon>Pseudomonadota</taxon>
        <taxon>Gammaproteobacteria</taxon>
        <taxon>Chromatiales</taxon>
        <taxon>Ectothiorhodospiraceae</taxon>
        <taxon>Alkalilimnicola</taxon>
    </lineage>
</organism>
<evidence type="ECO:0000259" key="2">
    <source>
        <dbReference type="Pfam" id="PF05425"/>
    </source>
</evidence>
<dbReference type="KEGG" id="aeh:Mlg_0964"/>
<feature type="transmembrane region" description="Helical" evidence="1">
    <location>
        <begin position="80"/>
        <end position="102"/>
    </location>
</feature>
<keyword evidence="4" id="KW-1185">Reference proteome</keyword>
<dbReference type="OrthoDB" id="8419862at2"/>
<dbReference type="Pfam" id="PF05425">
    <property type="entry name" value="CopD"/>
    <property type="match status" value="1"/>
</dbReference>
<accession>Q0AA20</accession>
<dbReference type="GO" id="GO:0016020">
    <property type="term" value="C:membrane"/>
    <property type="evidence" value="ECO:0007669"/>
    <property type="project" value="InterPro"/>
</dbReference>
<feature type="domain" description="Copper resistance protein D" evidence="2">
    <location>
        <begin position="45"/>
        <end position="144"/>
    </location>
</feature>
<dbReference type="Proteomes" id="UP000001962">
    <property type="component" value="Chromosome"/>
</dbReference>
<evidence type="ECO:0000256" key="1">
    <source>
        <dbReference type="SAM" id="Phobius"/>
    </source>
</evidence>
<keyword evidence="1" id="KW-0472">Membrane</keyword>
<dbReference type="eggNOG" id="COG5615">
    <property type="taxonomic scope" value="Bacteria"/>
</dbReference>
<proteinExistence type="predicted"/>
<gene>
    <name evidence="3" type="ordered locus">Mlg_0964</name>
</gene>
<evidence type="ECO:0000313" key="3">
    <source>
        <dbReference type="EMBL" id="ABI56317.1"/>
    </source>
</evidence>
<dbReference type="EMBL" id="CP000453">
    <property type="protein sequence ID" value="ABI56317.1"/>
    <property type="molecule type" value="Genomic_DNA"/>
</dbReference>
<evidence type="ECO:0000313" key="4">
    <source>
        <dbReference type="Proteomes" id="UP000001962"/>
    </source>
</evidence>
<dbReference type="HOGENOM" id="CLU_106186_1_0_6"/>